<dbReference type="InterPro" id="IPR046938">
    <property type="entry name" value="DNA_clamp_sf"/>
</dbReference>
<dbReference type="InterPro" id="IPR022634">
    <property type="entry name" value="DNA_polIII_beta_N"/>
</dbReference>
<protein>
    <recommendedName>
        <fullName evidence="9">Beta sliding clamp</fullName>
    </recommendedName>
</protein>
<dbReference type="Pfam" id="PF02768">
    <property type="entry name" value="DNA_pol3_beta_3"/>
    <property type="match status" value="1"/>
</dbReference>
<evidence type="ECO:0000256" key="3">
    <source>
        <dbReference type="ARBA" id="ARBA00022490"/>
    </source>
</evidence>
<dbReference type="AlphaFoldDB" id="A0A2H0NIR5"/>
<keyword evidence="8" id="KW-0238">DNA-binding</keyword>
<evidence type="ECO:0000256" key="6">
    <source>
        <dbReference type="ARBA" id="ARBA00022705"/>
    </source>
</evidence>
<name>A0A2H0NIR5_9BACT</name>
<dbReference type="Proteomes" id="UP000230707">
    <property type="component" value="Unassembled WGS sequence"/>
</dbReference>
<dbReference type="Pfam" id="PF00712">
    <property type="entry name" value="DNA_pol3_beta"/>
    <property type="match status" value="1"/>
</dbReference>
<accession>A0A2H0NIR5</accession>
<keyword evidence="3 9" id="KW-0963">Cytoplasm</keyword>
<evidence type="ECO:0000259" key="12">
    <source>
        <dbReference type="Pfam" id="PF02768"/>
    </source>
</evidence>
<evidence type="ECO:0000256" key="4">
    <source>
        <dbReference type="ARBA" id="ARBA00022679"/>
    </source>
</evidence>
<gene>
    <name evidence="13" type="primary">dnaN</name>
    <name evidence="13" type="ORF">COV53_04865</name>
</gene>
<dbReference type="PANTHER" id="PTHR30478">
    <property type="entry name" value="DNA POLYMERASE III SUBUNIT BETA"/>
    <property type="match status" value="1"/>
</dbReference>
<evidence type="ECO:0000256" key="7">
    <source>
        <dbReference type="ARBA" id="ARBA00022932"/>
    </source>
</evidence>
<dbReference type="SUPFAM" id="SSF55979">
    <property type="entry name" value="DNA clamp"/>
    <property type="match status" value="3"/>
</dbReference>
<evidence type="ECO:0000313" key="13">
    <source>
        <dbReference type="EMBL" id="PIR08076.1"/>
    </source>
</evidence>
<dbReference type="GO" id="GO:0009360">
    <property type="term" value="C:DNA polymerase III complex"/>
    <property type="evidence" value="ECO:0007669"/>
    <property type="project" value="InterPro"/>
</dbReference>
<dbReference type="PIRSF" id="PIRSF000804">
    <property type="entry name" value="DNA_pol_III_b"/>
    <property type="match status" value="1"/>
</dbReference>
<keyword evidence="6 9" id="KW-0235">DNA replication</keyword>
<dbReference type="SMART" id="SM00480">
    <property type="entry name" value="POL3Bc"/>
    <property type="match status" value="1"/>
</dbReference>
<dbReference type="EMBL" id="PCWS01000107">
    <property type="protein sequence ID" value="PIR08076.1"/>
    <property type="molecule type" value="Genomic_DNA"/>
</dbReference>
<feature type="domain" description="DNA polymerase III beta sliding clamp N-terminal" evidence="10">
    <location>
        <begin position="1"/>
        <end position="117"/>
    </location>
</feature>
<comment type="similarity">
    <text evidence="2 9">Belongs to the beta sliding clamp family.</text>
</comment>
<proteinExistence type="inferred from homology"/>
<dbReference type="Pfam" id="PF02767">
    <property type="entry name" value="DNA_pol3_beta_2"/>
    <property type="match status" value="1"/>
</dbReference>
<keyword evidence="7 9" id="KW-0239">DNA-directed DNA polymerase</keyword>
<dbReference type="Gene3D" id="3.70.10.10">
    <property type="match status" value="1"/>
</dbReference>
<evidence type="ECO:0000256" key="1">
    <source>
        <dbReference type="ARBA" id="ARBA00004496"/>
    </source>
</evidence>
<reference evidence="13 14" key="1">
    <citation type="submission" date="2017-09" db="EMBL/GenBank/DDBJ databases">
        <title>Depth-based differentiation of microbial function through sediment-hosted aquifers and enrichment of novel symbionts in the deep terrestrial subsurface.</title>
        <authorList>
            <person name="Probst A.J."/>
            <person name="Ladd B."/>
            <person name="Jarett J.K."/>
            <person name="Geller-Mcgrath D.E."/>
            <person name="Sieber C.M."/>
            <person name="Emerson J.B."/>
            <person name="Anantharaman K."/>
            <person name="Thomas B.C."/>
            <person name="Malmstrom R."/>
            <person name="Stieglmeier M."/>
            <person name="Klingl A."/>
            <person name="Woyke T."/>
            <person name="Ryan C.M."/>
            <person name="Banfield J.F."/>
        </authorList>
    </citation>
    <scope>NUCLEOTIDE SEQUENCE [LARGE SCALE GENOMIC DNA]</scope>
    <source>
        <strain evidence="13">CG11_big_fil_rev_8_21_14_0_20_37_11</strain>
    </source>
</reference>
<evidence type="ECO:0000256" key="9">
    <source>
        <dbReference type="PIRNR" id="PIRNR000804"/>
    </source>
</evidence>
<organism evidence="13 14">
    <name type="scientific">Candidatus Gottesmanbacteria bacterium CG11_big_fil_rev_8_21_14_0_20_37_11</name>
    <dbReference type="NCBI Taxonomy" id="1974575"/>
    <lineage>
        <taxon>Bacteria</taxon>
        <taxon>Candidatus Gottesmaniibacteriota</taxon>
    </lineage>
</organism>
<evidence type="ECO:0000256" key="5">
    <source>
        <dbReference type="ARBA" id="ARBA00022695"/>
    </source>
</evidence>
<feature type="domain" description="DNA polymerase III beta sliding clamp central" evidence="11">
    <location>
        <begin position="127"/>
        <end position="243"/>
    </location>
</feature>
<dbReference type="PANTHER" id="PTHR30478:SF0">
    <property type="entry name" value="BETA SLIDING CLAMP"/>
    <property type="match status" value="1"/>
</dbReference>
<evidence type="ECO:0000256" key="2">
    <source>
        <dbReference type="ARBA" id="ARBA00010752"/>
    </source>
</evidence>
<dbReference type="InterPro" id="IPR022635">
    <property type="entry name" value="DNA_polIII_beta_C"/>
</dbReference>
<dbReference type="InterPro" id="IPR001001">
    <property type="entry name" value="DNA_polIII_beta"/>
</dbReference>
<feature type="domain" description="DNA polymerase III beta sliding clamp C-terminal" evidence="12">
    <location>
        <begin position="246"/>
        <end position="366"/>
    </location>
</feature>
<dbReference type="GO" id="GO:0003887">
    <property type="term" value="F:DNA-directed DNA polymerase activity"/>
    <property type="evidence" value="ECO:0007669"/>
    <property type="project" value="UniProtKB-UniRule"/>
</dbReference>
<evidence type="ECO:0000313" key="14">
    <source>
        <dbReference type="Proteomes" id="UP000230707"/>
    </source>
</evidence>
<comment type="caution">
    <text evidence="13">The sequence shown here is derived from an EMBL/GenBank/DDBJ whole genome shotgun (WGS) entry which is preliminary data.</text>
</comment>
<sequence length="369" mass="41153">MHVIVLKENLGKALSIVGKIVSIRPQLPILSNILLKAENHKLLLKATNLEIGMIYEVAAKIEKEGETTVPGKLITDFINTLNSDKIEIILDDKKLIIKTNKSHASFSITNPTDFPTFPSLTDQKKSLPIEKLKGAIIRTVFAASIDESRPVLTGVKTIIKNGKISLSATDGYRLSMDYIEIPDKKEDLNVILPATSLLEVVRAAQETKNEEVIFNIIENKNQVVFTLPNISIYTRLIDGEFPNIEKIIPQGFKTKVTINKEEFTRSVKTASLFARNAANIIKVKIEKQGIRLSANTPQIGENEDFIEAKVEGEVIETAFNYRFLLDLLANFPDDNVVFESSGSLSPGVFKPEKTNLSFLHLIMPVRIQE</sequence>
<keyword evidence="5 9" id="KW-0548">Nucleotidyltransferase</keyword>
<evidence type="ECO:0000259" key="10">
    <source>
        <dbReference type="Pfam" id="PF00712"/>
    </source>
</evidence>
<dbReference type="GO" id="GO:0005737">
    <property type="term" value="C:cytoplasm"/>
    <property type="evidence" value="ECO:0007669"/>
    <property type="project" value="UniProtKB-SubCell"/>
</dbReference>
<comment type="subcellular location">
    <subcellularLocation>
        <location evidence="1 9">Cytoplasm</location>
    </subcellularLocation>
</comment>
<evidence type="ECO:0000259" key="11">
    <source>
        <dbReference type="Pfam" id="PF02767"/>
    </source>
</evidence>
<dbReference type="InterPro" id="IPR022637">
    <property type="entry name" value="DNA_polIII_beta_cen"/>
</dbReference>
<dbReference type="CDD" id="cd00140">
    <property type="entry name" value="beta_clamp"/>
    <property type="match status" value="1"/>
</dbReference>
<dbReference type="NCBIfam" id="TIGR00663">
    <property type="entry name" value="dnan"/>
    <property type="match status" value="1"/>
</dbReference>
<comment type="subunit">
    <text evidence="9">Forms a ring-shaped head-to-tail homodimer around DNA.</text>
</comment>
<dbReference type="GO" id="GO:0003677">
    <property type="term" value="F:DNA binding"/>
    <property type="evidence" value="ECO:0007669"/>
    <property type="project" value="UniProtKB-UniRule"/>
</dbReference>
<comment type="function">
    <text evidence="9">Confers DNA tethering and processivity to DNA polymerases and other proteins. Acts as a clamp, forming a ring around DNA (a reaction catalyzed by the clamp-loading complex) which diffuses in an ATP-independent manner freely and bidirectionally along dsDNA. Initially characterized for its ability to contact the catalytic subunit of DNA polymerase III (Pol III), a complex, multichain enzyme responsible for most of the replicative synthesis in bacteria; Pol III exhibits 3'-5' exonuclease proofreading activity. The beta chain is required for initiation of replication as well as for processivity of DNA replication.</text>
</comment>
<keyword evidence="4 9" id="KW-0808">Transferase</keyword>
<dbReference type="GO" id="GO:0006271">
    <property type="term" value="P:DNA strand elongation involved in DNA replication"/>
    <property type="evidence" value="ECO:0007669"/>
    <property type="project" value="TreeGrafter"/>
</dbReference>
<dbReference type="Gene3D" id="3.10.150.10">
    <property type="entry name" value="DNA Polymerase III, subunit A, domain 2"/>
    <property type="match status" value="1"/>
</dbReference>
<dbReference type="GO" id="GO:0008408">
    <property type="term" value="F:3'-5' exonuclease activity"/>
    <property type="evidence" value="ECO:0007669"/>
    <property type="project" value="InterPro"/>
</dbReference>
<evidence type="ECO:0000256" key="8">
    <source>
        <dbReference type="ARBA" id="ARBA00023125"/>
    </source>
</evidence>